<dbReference type="AlphaFoldDB" id="A0AAX1NAW8"/>
<sequence length="286" mass="32059">MRLRDILLFFLLLLLWGCEEPIFLDVPIGATRTIIDANVSESSSLSRIVLSRSLPFNDTTSFPPIENASVVLFPTNFGTNTFPFTYEGTFSFGALYVPQNQIRLIPKQFYTLNVFLPGNEVEQDTLFQAQVKVPTEVPIDRISFRESDQNYIVRIHFTDPEKEQNYYSWRVSQKINGQFVLLTPTRIPLSTDQGIDGKSVFVEYPFTSFSTLDTIQVHLKSIDASVYNYYVAVNNLIEASGTNASVENPPSNFASTEAGQSPLGFLSVESVSDSEVFAVIDSVTNK</sequence>
<dbReference type="Pfam" id="PF14054">
    <property type="entry name" value="DUF4249"/>
    <property type="match status" value="1"/>
</dbReference>
<evidence type="ECO:0000313" key="2">
    <source>
        <dbReference type="Proteomes" id="UP000678679"/>
    </source>
</evidence>
<organism evidence="1 2">
    <name type="scientific">Flammeovirga yaeyamensis</name>
    <dbReference type="NCBI Taxonomy" id="367791"/>
    <lineage>
        <taxon>Bacteria</taxon>
        <taxon>Pseudomonadati</taxon>
        <taxon>Bacteroidota</taxon>
        <taxon>Cytophagia</taxon>
        <taxon>Cytophagales</taxon>
        <taxon>Flammeovirgaceae</taxon>
        <taxon>Flammeovirga</taxon>
    </lineage>
</organism>
<name>A0AAX1NAW8_9BACT</name>
<dbReference type="Proteomes" id="UP000678679">
    <property type="component" value="Chromosome 1"/>
</dbReference>
<keyword evidence="2" id="KW-1185">Reference proteome</keyword>
<dbReference type="InterPro" id="IPR025345">
    <property type="entry name" value="DUF4249"/>
</dbReference>
<dbReference type="EMBL" id="CP076132">
    <property type="protein sequence ID" value="QWG03153.1"/>
    <property type="molecule type" value="Genomic_DNA"/>
</dbReference>
<evidence type="ECO:0000313" key="1">
    <source>
        <dbReference type="EMBL" id="QWG03153.1"/>
    </source>
</evidence>
<dbReference type="RefSeq" id="WP_169664158.1">
    <property type="nucleotide sequence ID" value="NZ_CP076132.1"/>
</dbReference>
<proteinExistence type="predicted"/>
<accession>A0AAX1NAW8</accession>
<protein>
    <submittedName>
        <fullName evidence="1">DUF4249 domain-containing protein</fullName>
    </submittedName>
</protein>
<dbReference type="KEGG" id="fya:KMW28_06120"/>
<gene>
    <name evidence="1" type="ORF">KMW28_06120</name>
</gene>
<reference evidence="1 2" key="1">
    <citation type="submission" date="2021-05" db="EMBL/GenBank/DDBJ databases">
        <title>Comparative genomic studies on the polysaccharide-degrading batcterial strains of the Flammeovirga genus.</title>
        <authorList>
            <person name="Zewei F."/>
            <person name="Zheng Z."/>
            <person name="Yu L."/>
            <person name="Ruyue G."/>
            <person name="Yanhong M."/>
            <person name="Yuanyuan C."/>
            <person name="Jingyan G."/>
            <person name="Wenjun H."/>
        </authorList>
    </citation>
    <scope>NUCLEOTIDE SEQUENCE [LARGE SCALE GENOMIC DNA]</scope>
    <source>
        <strain evidence="1 2">NBRC:100898</strain>
    </source>
</reference>